<dbReference type="HAMAP" id="MF_02124">
    <property type="entry name" value="GlgE"/>
    <property type="match status" value="1"/>
</dbReference>
<keyword evidence="10" id="KW-1185">Reference proteome</keyword>
<reference evidence="9 10" key="1">
    <citation type="submission" date="2021-05" db="EMBL/GenBank/DDBJ databases">
        <title>Roseococcus sp. XZZS9, whole genome shotgun sequencing project.</title>
        <authorList>
            <person name="Zhao G."/>
            <person name="Shen L."/>
        </authorList>
    </citation>
    <scope>NUCLEOTIDE SEQUENCE [LARGE SCALE GENOMIC DNA]</scope>
    <source>
        <strain evidence="9 10">XZZS9</strain>
    </source>
</reference>
<accession>A0ABS5QID7</accession>
<evidence type="ECO:0000313" key="10">
    <source>
        <dbReference type="Proteomes" id="UP000766336"/>
    </source>
</evidence>
<proteinExistence type="inferred from homology"/>
<feature type="binding site" evidence="6">
    <location>
        <begin position="1020"/>
        <end position="1021"/>
    </location>
    <ligand>
        <name>alpha-maltose 1-phosphate</name>
        <dbReference type="ChEBI" id="CHEBI:63576"/>
    </ligand>
</feature>
<feature type="binding site" evidence="6">
    <location>
        <position position="880"/>
    </location>
    <ligand>
        <name>alpha-maltose 1-phosphate</name>
        <dbReference type="ChEBI" id="CHEBI:63576"/>
    </ligand>
</feature>
<evidence type="ECO:0000313" key="9">
    <source>
        <dbReference type="EMBL" id="MBS7813369.1"/>
    </source>
</evidence>
<dbReference type="PANTHER" id="PTHR47786:SF2">
    <property type="entry name" value="GLYCOSYL HYDROLASE FAMILY 13 CATALYTIC DOMAIN-CONTAINING PROTEIN"/>
    <property type="match status" value="1"/>
</dbReference>
<dbReference type="InterPro" id="IPR006047">
    <property type="entry name" value="GH13_cat_dom"/>
</dbReference>
<dbReference type="Proteomes" id="UP000766336">
    <property type="component" value="Unassembled WGS sequence"/>
</dbReference>
<keyword evidence="3 6" id="KW-0808">Transferase</keyword>
<dbReference type="PANTHER" id="PTHR47786">
    <property type="entry name" value="ALPHA-1,4-GLUCAN:MALTOSE-1-PHOSPHATE MALTOSYLTRANSFERASE"/>
    <property type="match status" value="1"/>
</dbReference>
<dbReference type="Gene3D" id="3.20.20.80">
    <property type="entry name" value="Glycosidases"/>
    <property type="match status" value="2"/>
</dbReference>
<dbReference type="Pfam" id="PF21702">
    <property type="entry name" value="GLGE_C"/>
    <property type="match status" value="1"/>
</dbReference>
<sequence length="1152" mass="127300">MRLFGCIPVARALRVDARRSRKTRHAATAATGLPLRTCAQANRAPGTTAGNHDALRWLPLRPDRCSVRRKDARLLAGAVPPHSLYYFHHLLAGPLVRWPEDFGRIASLGFESVVLAPVFAPGRDNSVFLTADHSRLHTALGGGDALEGLRRITHDAREAGLSVLLDLTTDRLDTDAVILRRHPDWRLHDPQAGLPPDPRRPMAQGAALPAPPPDDLRLWWRERLAEWMQAGVAGFRCLDASAGGGFWRRLIKEVREAHPQAAFIAWTQGCGTAQAADLEGCGFDLAASSLPWWDYESPWWGEEAARLSRVAPLLTMPEAPFARRLAAGFSSRVLARTAAERALRFSALTGTAWLLPMGFEFGDLQRMGHGAGQAEAFAELRGNPRLDLQEAVREANAERKRRKTSASEPPLLLSGARAPVTVALQAEEGRLVLANPSLSRPAVVSAAQVVGMLPRPGALPADSTDAIGRITLAPGEVLSLTVQDTKPVVLKPGPGARSAKAFAESPRIAVEAIRPSVDAGRFPVKRAVGQPVTVTADVFTDGATKLAVRLLWRPSDEKTWREVPMRHTLNDIHTATFVPDRVGRHLYTVCAWVDFYAAFLDEITKKQAAGVDIALERREGMALLEAARSHLPRGEAAEINALLKALPRADAAGSVELFGMPRVVSLTTKADQRPFQVVQEPLLQLDVERRAAGFAAWYEIFPRSQSGDAKRHGTLNDVIAQLPRVREMGFDVLYFPPIHPIGKKNRKGRNNTLTPGPEDPGSPYAIGSEAGGHDALHPELGTLEDFRRLVAAASKEGLELALDFAIQCSPDHPWLKQHPDWFAWRPDGSIRYAENPPKKYEDIVNVDFYAKGAVPDLWLALRDVVLFWAKEGVKLFRVDNPHTKPLPFWEWMIAGVRARDPDCVFLSEAFTRPKVMYRLAKVGFSQSYTYFTWRNEAWELGQYMTELNQSPVSEFFRPHFFVNTPDINPVFLQQSGRPGHLIRAALAATLSGLWGVYNGFELCEARPEKPGKEEYLDSEKYEIRVWDYDRPGNIKAEITLLNALRKQNPALHTHLGTTILASGHDGVLLFVKATPDLSNVVLVAVSMNPHQPLETHIELPQAVMGLGWGAALLAENLVQGGEERWEGSHRHLRLDPQALPFAIWRLRAADKV</sequence>
<feature type="region of interest" description="Disordered" evidence="7">
    <location>
        <begin position="188"/>
        <end position="209"/>
    </location>
</feature>
<dbReference type="Gene3D" id="2.60.40.1180">
    <property type="entry name" value="Golgi alpha-mannosidase II"/>
    <property type="match status" value="1"/>
</dbReference>
<evidence type="ECO:0000256" key="5">
    <source>
        <dbReference type="ARBA" id="ARBA00048735"/>
    </source>
</evidence>
<dbReference type="Pfam" id="PF11896">
    <property type="entry name" value="GlgE_dom_N_S"/>
    <property type="match status" value="1"/>
</dbReference>
<comment type="similarity">
    <text evidence="6">Belongs to the glycosyl hydrolase 13 family. GlgE subfamily.</text>
</comment>
<comment type="catalytic activity">
    <reaction evidence="5 6">
        <text>alpha-maltose 1-phosphate + [(1-&gt;4)-alpha-D-glucosyl](n) = [(1-&gt;4)-alpha-D-glucosyl](n+2) + phosphate</text>
        <dbReference type="Rhea" id="RHEA:42692"/>
        <dbReference type="Rhea" id="RHEA-COMP:9584"/>
        <dbReference type="Rhea" id="RHEA-COMP:10183"/>
        <dbReference type="ChEBI" id="CHEBI:15444"/>
        <dbReference type="ChEBI" id="CHEBI:43474"/>
        <dbReference type="ChEBI" id="CHEBI:63576"/>
        <dbReference type="EC" id="2.4.99.16"/>
    </reaction>
</comment>
<keyword evidence="4 6" id="KW-0119">Carbohydrate metabolism</keyword>
<feature type="active site" description="Nucleophile" evidence="6">
    <location>
        <position position="879"/>
    </location>
</feature>
<dbReference type="Gene3D" id="1.20.58.80">
    <property type="entry name" value="Phosphotransferase system, lactose/cellobiose-type IIA subunit"/>
    <property type="match status" value="1"/>
</dbReference>
<dbReference type="SUPFAM" id="SSF51445">
    <property type="entry name" value="(Trans)glycosidases"/>
    <property type="match status" value="2"/>
</dbReference>
<name>A0ABS5QID7_9PROT</name>
<dbReference type="InterPro" id="IPR026585">
    <property type="entry name" value="GlgE"/>
</dbReference>
<feature type="active site" description="Proton donor" evidence="6">
    <location>
        <position position="908"/>
    </location>
</feature>
<dbReference type="InterPro" id="IPR013783">
    <property type="entry name" value="Ig-like_fold"/>
</dbReference>
<evidence type="ECO:0000256" key="2">
    <source>
        <dbReference type="ARBA" id="ARBA00022676"/>
    </source>
</evidence>
<organism evidence="9 10">
    <name type="scientific">Roseococcus pinisoli</name>
    <dbReference type="NCBI Taxonomy" id="2835040"/>
    <lineage>
        <taxon>Bacteria</taxon>
        <taxon>Pseudomonadati</taxon>
        <taxon>Pseudomonadota</taxon>
        <taxon>Alphaproteobacteria</taxon>
        <taxon>Acetobacterales</taxon>
        <taxon>Roseomonadaceae</taxon>
        <taxon>Roseococcus</taxon>
    </lineage>
</organism>
<comment type="function">
    <text evidence="6">Maltosyltransferase that uses maltose 1-phosphate (M1P) as the sugar donor to elongate linear or branched alpha-(1-&gt;4)-glucans. Is involved in a branched alpha-glucan biosynthetic pathway from trehalose, together with TreS, Mak and GlgB.</text>
</comment>
<feature type="binding site" evidence="6">
    <location>
        <position position="807"/>
    </location>
    <ligand>
        <name>alpha-maltose 1-phosphate</name>
        <dbReference type="ChEBI" id="CHEBI:63576"/>
    </ligand>
</feature>
<dbReference type="CDD" id="cd11344">
    <property type="entry name" value="AmyAc_GlgE_like"/>
    <property type="match status" value="1"/>
</dbReference>
<comment type="caution">
    <text evidence="9">The sequence shown here is derived from an EMBL/GenBank/DDBJ whole genome shotgun (WGS) entry which is preliminary data.</text>
</comment>
<comment type="subunit">
    <text evidence="1 6">Homodimer.</text>
</comment>
<dbReference type="InterPro" id="IPR017853">
    <property type="entry name" value="GH"/>
</dbReference>
<feature type="domain" description="Glycosyl hydrolase family 13 catalytic" evidence="8">
    <location>
        <begin position="699"/>
        <end position="1045"/>
    </location>
</feature>
<dbReference type="EMBL" id="JAHCDA010000004">
    <property type="protein sequence ID" value="MBS7813369.1"/>
    <property type="molecule type" value="Genomic_DNA"/>
</dbReference>
<feature type="binding site" evidence="6">
    <location>
        <position position="842"/>
    </location>
    <ligand>
        <name>alpha-maltose 1-phosphate</name>
        <dbReference type="ChEBI" id="CHEBI:63576"/>
    </ligand>
</feature>
<evidence type="ECO:0000256" key="3">
    <source>
        <dbReference type="ARBA" id="ARBA00022679"/>
    </source>
</evidence>
<evidence type="ECO:0000256" key="1">
    <source>
        <dbReference type="ARBA" id="ARBA00011738"/>
    </source>
</evidence>
<dbReference type="EC" id="2.4.99.16" evidence="6"/>
<keyword evidence="2 6" id="KW-0328">Glycosyltransferase</keyword>
<evidence type="ECO:0000259" key="8">
    <source>
        <dbReference type="SMART" id="SM00642"/>
    </source>
</evidence>
<evidence type="ECO:0000256" key="7">
    <source>
        <dbReference type="SAM" id="MobiDB-lite"/>
    </source>
</evidence>
<dbReference type="InterPro" id="IPR013780">
    <property type="entry name" value="Glyco_hydro_b"/>
</dbReference>
<dbReference type="Pfam" id="PF00128">
    <property type="entry name" value="Alpha-amylase"/>
    <property type="match status" value="1"/>
</dbReference>
<evidence type="ECO:0000256" key="6">
    <source>
        <dbReference type="HAMAP-Rule" id="MF_02124"/>
    </source>
</evidence>
<feature type="binding site" evidence="6">
    <location>
        <position position="747"/>
    </location>
    <ligand>
        <name>alpha-maltose 1-phosphate</name>
        <dbReference type="ChEBI" id="CHEBI:63576"/>
    </ligand>
</feature>
<protein>
    <recommendedName>
        <fullName evidence="6">Alpha-1,4-glucan:maltose-1-phosphate maltosyltransferase</fullName>
        <shortName evidence="6">GMPMT</shortName>
        <ecNumber evidence="6">2.4.99.16</ecNumber>
    </recommendedName>
    <alternativeName>
        <fullName evidence="6">(1-&gt;4)-alpha-D-glucan:maltose-1-phosphate alpha-D-maltosyltransferase</fullName>
    </alternativeName>
</protein>
<dbReference type="InterPro" id="IPR021828">
    <property type="entry name" value="GlgE_dom_N/S"/>
</dbReference>
<dbReference type="InterPro" id="IPR049171">
    <property type="entry name" value="GLGE_C"/>
</dbReference>
<feature type="site" description="Transition state stabilizer" evidence="6">
    <location>
        <position position="966"/>
    </location>
</feature>
<evidence type="ECO:0000256" key="4">
    <source>
        <dbReference type="ARBA" id="ARBA00023277"/>
    </source>
</evidence>
<dbReference type="SMART" id="SM00642">
    <property type="entry name" value="Aamy"/>
    <property type="match status" value="1"/>
</dbReference>
<gene>
    <name evidence="6" type="primary">glgE</name>
    <name evidence="9" type="ORF">KHU32_20675</name>
</gene>
<dbReference type="Gene3D" id="2.60.40.10">
    <property type="entry name" value="Immunoglobulins"/>
    <property type="match status" value="1"/>
</dbReference>